<comment type="caution">
    <text evidence="1">The sequence shown here is derived from an EMBL/GenBank/DDBJ whole genome shotgun (WGS) entry which is preliminary data.</text>
</comment>
<reference evidence="1 2" key="1">
    <citation type="journal article" date="2019" name="Commun. Biol.">
        <title>The bagworm genome reveals a unique fibroin gene that provides high tensile strength.</title>
        <authorList>
            <person name="Kono N."/>
            <person name="Nakamura H."/>
            <person name="Ohtoshi R."/>
            <person name="Tomita M."/>
            <person name="Numata K."/>
            <person name="Arakawa K."/>
        </authorList>
    </citation>
    <scope>NUCLEOTIDE SEQUENCE [LARGE SCALE GENOMIC DNA]</scope>
</reference>
<evidence type="ECO:0000313" key="2">
    <source>
        <dbReference type="Proteomes" id="UP000299102"/>
    </source>
</evidence>
<evidence type="ECO:0000313" key="1">
    <source>
        <dbReference type="EMBL" id="GBP69267.1"/>
    </source>
</evidence>
<proteinExistence type="predicted"/>
<keyword evidence="2" id="KW-1185">Reference proteome</keyword>
<accession>A0A4C1Y402</accession>
<dbReference type="AlphaFoldDB" id="A0A4C1Y402"/>
<sequence>MRSDKRIYLKTPPAADRVLTRRVHTGAHVRPSDRRRAGPLMPFFLWSAAAEGVQLRKSYFPADAACQRPHR</sequence>
<organism evidence="1 2">
    <name type="scientific">Eumeta variegata</name>
    <name type="common">Bagworm moth</name>
    <name type="synonym">Eumeta japonica</name>
    <dbReference type="NCBI Taxonomy" id="151549"/>
    <lineage>
        <taxon>Eukaryota</taxon>
        <taxon>Metazoa</taxon>
        <taxon>Ecdysozoa</taxon>
        <taxon>Arthropoda</taxon>
        <taxon>Hexapoda</taxon>
        <taxon>Insecta</taxon>
        <taxon>Pterygota</taxon>
        <taxon>Neoptera</taxon>
        <taxon>Endopterygota</taxon>
        <taxon>Lepidoptera</taxon>
        <taxon>Glossata</taxon>
        <taxon>Ditrysia</taxon>
        <taxon>Tineoidea</taxon>
        <taxon>Psychidae</taxon>
        <taxon>Oiketicinae</taxon>
        <taxon>Eumeta</taxon>
    </lineage>
</organism>
<gene>
    <name evidence="1" type="ORF">EVAR_56811_1</name>
</gene>
<dbReference type="Proteomes" id="UP000299102">
    <property type="component" value="Unassembled WGS sequence"/>
</dbReference>
<name>A0A4C1Y402_EUMVA</name>
<dbReference type="EMBL" id="BGZK01001035">
    <property type="protein sequence ID" value="GBP69267.1"/>
    <property type="molecule type" value="Genomic_DNA"/>
</dbReference>
<protein>
    <submittedName>
        <fullName evidence="1">Uncharacterized protein</fullName>
    </submittedName>
</protein>